<dbReference type="InterPro" id="IPR041657">
    <property type="entry name" value="HTH_17"/>
</dbReference>
<dbReference type="Proteomes" id="UP000253508">
    <property type="component" value="Unassembled WGS sequence"/>
</dbReference>
<dbReference type="NCBIfam" id="TIGR01764">
    <property type="entry name" value="excise"/>
    <property type="match status" value="1"/>
</dbReference>
<dbReference type="PROSITE" id="PS50937">
    <property type="entry name" value="HTH_MERR_2"/>
    <property type="match status" value="1"/>
</dbReference>
<evidence type="ECO:0000259" key="1">
    <source>
        <dbReference type="PROSITE" id="PS50937"/>
    </source>
</evidence>
<dbReference type="InterPro" id="IPR010093">
    <property type="entry name" value="SinI_DNA-bd"/>
</dbReference>
<dbReference type="EMBL" id="QORO01000001">
    <property type="protein sequence ID" value="RCK61681.1"/>
    <property type="molecule type" value="Genomic_DNA"/>
</dbReference>
<proteinExistence type="predicted"/>
<dbReference type="Gene3D" id="1.10.1660.10">
    <property type="match status" value="1"/>
</dbReference>
<dbReference type="AlphaFoldDB" id="A0A367Y9L6"/>
<accession>A0A367Y9L6</accession>
<gene>
    <name evidence="2" type="ORF">DTO57_03375</name>
</gene>
<evidence type="ECO:0000313" key="3">
    <source>
        <dbReference type="Proteomes" id="UP000253508"/>
    </source>
</evidence>
<dbReference type="InterPro" id="IPR000551">
    <property type="entry name" value="MerR-type_HTH_dom"/>
</dbReference>
<sequence>MSTRKLTVGEVAARFGVTPATVRRWADQGDLECTRTLGGARRFDSDEIERAARKQQ</sequence>
<dbReference type="GO" id="GO:0006355">
    <property type="term" value="P:regulation of DNA-templated transcription"/>
    <property type="evidence" value="ECO:0007669"/>
    <property type="project" value="InterPro"/>
</dbReference>
<comment type="caution">
    <text evidence="2">The sequence shown here is derived from an EMBL/GenBank/DDBJ whole genome shotgun (WGS) entry which is preliminary data.</text>
</comment>
<dbReference type="CDD" id="cd04762">
    <property type="entry name" value="HTH_MerR-trunc"/>
    <property type="match status" value="1"/>
</dbReference>
<name>A0A367Y9L6_9MICO</name>
<feature type="domain" description="HTH merR-type" evidence="1">
    <location>
        <begin position="5"/>
        <end position="56"/>
    </location>
</feature>
<dbReference type="SUPFAM" id="SSF46955">
    <property type="entry name" value="Putative DNA-binding domain"/>
    <property type="match status" value="1"/>
</dbReference>
<protein>
    <submittedName>
        <fullName evidence="2">Helix-turn-helix domain-containing protein</fullName>
    </submittedName>
</protein>
<keyword evidence="3" id="KW-1185">Reference proteome</keyword>
<reference evidence="2 3" key="1">
    <citation type="submission" date="2018-07" db="EMBL/GenBank/DDBJ databases">
        <title>Microbacterium endoborsara sp. nov., a novel actinobacterium isolated from Borszczowia aralocaspica.</title>
        <authorList>
            <person name="An D."/>
        </authorList>
    </citation>
    <scope>NUCLEOTIDE SEQUENCE [LARGE SCALE GENOMIC DNA]</scope>
    <source>
        <strain evidence="2 3">C1.15228</strain>
    </source>
</reference>
<dbReference type="Pfam" id="PF12728">
    <property type="entry name" value="HTH_17"/>
    <property type="match status" value="1"/>
</dbReference>
<dbReference type="RefSeq" id="WP_114116786.1">
    <property type="nucleotide sequence ID" value="NZ_BMHU01000001.1"/>
</dbReference>
<dbReference type="InterPro" id="IPR009061">
    <property type="entry name" value="DNA-bd_dom_put_sf"/>
</dbReference>
<dbReference type="GO" id="GO:0003677">
    <property type="term" value="F:DNA binding"/>
    <property type="evidence" value="ECO:0007669"/>
    <property type="project" value="InterPro"/>
</dbReference>
<dbReference type="OrthoDB" id="9802039at2"/>
<organism evidence="2 3">
    <name type="scientific">Microbacterium sorbitolivorans</name>
    <dbReference type="NCBI Taxonomy" id="1867410"/>
    <lineage>
        <taxon>Bacteria</taxon>
        <taxon>Bacillati</taxon>
        <taxon>Actinomycetota</taxon>
        <taxon>Actinomycetes</taxon>
        <taxon>Micrococcales</taxon>
        <taxon>Microbacteriaceae</taxon>
        <taxon>Microbacterium</taxon>
    </lineage>
</organism>
<evidence type="ECO:0000313" key="2">
    <source>
        <dbReference type="EMBL" id="RCK61681.1"/>
    </source>
</evidence>